<reference evidence="2 3" key="1">
    <citation type="journal article" date="2020" name="Mol. Biol. Evol.">
        <title>Interspecific Gene Flow and the Evolution of Specialization in Black and White Rhinoceros.</title>
        <authorList>
            <person name="Moodley Y."/>
            <person name="Westbury M.V."/>
            <person name="Russo I.M."/>
            <person name="Gopalakrishnan S."/>
            <person name="Rakotoarivelo A."/>
            <person name="Olsen R.A."/>
            <person name="Prost S."/>
            <person name="Tunstall T."/>
            <person name="Ryder O.A."/>
            <person name="Dalen L."/>
            <person name="Bruford M.W."/>
        </authorList>
    </citation>
    <scope>NUCLEOTIDE SEQUENCE [LARGE SCALE GENOMIC DNA]</scope>
    <source>
        <strain evidence="2">SBR-YM</strain>
        <tissue evidence="2">Skin</tissue>
    </source>
</reference>
<keyword evidence="3" id="KW-1185">Reference proteome</keyword>
<dbReference type="AlphaFoldDB" id="A0A7J7EBR0"/>
<feature type="region of interest" description="Disordered" evidence="1">
    <location>
        <begin position="150"/>
        <end position="189"/>
    </location>
</feature>
<proteinExistence type="predicted"/>
<name>A0A7J7EBR0_DICBM</name>
<evidence type="ECO:0000313" key="2">
    <source>
        <dbReference type="EMBL" id="KAF5913179.1"/>
    </source>
</evidence>
<dbReference type="InterPro" id="IPR031464">
    <property type="entry name" value="DUF4680"/>
</dbReference>
<organism evidence="2 3">
    <name type="scientific">Diceros bicornis minor</name>
    <name type="common">South-central black rhinoceros</name>
    <dbReference type="NCBI Taxonomy" id="77932"/>
    <lineage>
        <taxon>Eukaryota</taxon>
        <taxon>Metazoa</taxon>
        <taxon>Chordata</taxon>
        <taxon>Craniata</taxon>
        <taxon>Vertebrata</taxon>
        <taxon>Euteleostomi</taxon>
        <taxon>Mammalia</taxon>
        <taxon>Eutheria</taxon>
        <taxon>Laurasiatheria</taxon>
        <taxon>Perissodactyla</taxon>
        <taxon>Rhinocerotidae</taxon>
        <taxon>Diceros</taxon>
    </lineage>
</organism>
<evidence type="ECO:0000256" key="1">
    <source>
        <dbReference type="SAM" id="MobiDB-lite"/>
    </source>
</evidence>
<protein>
    <submittedName>
        <fullName evidence="2">Uncharacterized protein</fullName>
    </submittedName>
</protein>
<dbReference type="Proteomes" id="UP000551758">
    <property type="component" value="Unassembled WGS sequence"/>
</dbReference>
<feature type="region of interest" description="Disordered" evidence="1">
    <location>
        <begin position="56"/>
        <end position="100"/>
    </location>
</feature>
<comment type="caution">
    <text evidence="2">The sequence shown here is derived from an EMBL/GenBank/DDBJ whole genome shotgun (WGS) entry which is preliminary data.</text>
</comment>
<evidence type="ECO:0000313" key="3">
    <source>
        <dbReference type="Proteomes" id="UP000551758"/>
    </source>
</evidence>
<dbReference type="PANTHER" id="PTHR38655:SF1">
    <property type="entry name" value="SIMILAR TO RIKEN CDNA 4930524B15"/>
    <property type="match status" value="1"/>
</dbReference>
<dbReference type="Pfam" id="PF15730">
    <property type="entry name" value="DUF4680"/>
    <property type="match status" value="2"/>
</dbReference>
<sequence length="322" mass="34166">MAAAGRGRARAPAPCVYVTRFGSHRGGGVAQLGGRRAQGRWGEGLGAGCRRAEASCGGELPPGPGPRAPAAPSEARASSARSGPGPAARAGGARGAGGDRAEGAPAFGAGWAVRLGVLLGRQAAGCPALRAVGCWALSLPVGLLSAASPRPAWGRPRSSPVPRPLGHSGVGGRPGPPVSPPACAGAERQPCRSLQGWPAKGLKRRRGSCRMRRRSRGRGLTQKNLAKKFDFPIPLNEASKTMKKKKKVSVWNRVYKVISRMLEENEKYRLRLKHQQLSGEIKKENEAVEGIRKKKTQITQDESSYHLLNVVNIIQLFFTDTY</sequence>
<dbReference type="PANTHER" id="PTHR38655">
    <property type="entry name" value="SIMILAR TO RIKEN CDNA 4930524B15"/>
    <property type="match status" value="1"/>
</dbReference>
<accession>A0A7J7EBR0</accession>
<gene>
    <name evidence="2" type="ORF">HPG69_016794</name>
</gene>
<feature type="compositionally biased region" description="Low complexity" evidence="1">
    <location>
        <begin position="70"/>
        <end position="91"/>
    </location>
</feature>
<dbReference type="EMBL" id="JACDTQ010003641">
    <property type="protein sequence ID" value="KAF5913179.1"/>
    <property type="molecule type" value="Genomic_DNA"/>
</dbReference>